<gene>
    <name evidence="6" type="ORF">IFM46972_02144</name>
</gene>
<evidence type="ECO:0000313" key="6">
    <source>
        <dbReference type="EMBL" id="GFF27706.1"/>
    </source>
</evidence>
<keyword evidence="2" id="KW-0964">Secreted</keyword>
<dbReference type="GO" id="GO:0005975">
    <property type="term" value="P:carbohydrate metabolic process"/>
    <property type="evidence" value="ECO:0007669"/>
    <property type="project" value="InterPro"/>
</dbReference>
<dbReference type="EMBL" id="BLKC01000010">
    <property type="protein sequence ID" value="GFF27706.1"/>
    <property type="molecule type" value="Genomic_DNA"/>
</dbReference>
<keyword evidence="6" id="KW-0378">Hydrolase</keyword>
<organism evidence="6 7">
    <name type="scientific">Aspergillus udagawae</name>
    <dbReference type="NCBI Taxonomy" id="91492"/>
    <lineage>
        <taxon>Eukaryota</taxon>
        <taxon>Fungi</taxon>
        <taxon>Dikarya</taxon>
        <taxon>Ascomycota</taxon>
        <taxon>Pezizomycotina</taxon>
        <taxon>Eurotiomycetes</taxon>
        <taxon>Eurotiomycetidae</taxon>
        <taxon>Eurotiales</taxon>
        <taxon>Aspergillaceae</taxon>
        <taxon>Aspergillus</taxon>
        <taxon>Aspergillus subgen. Fumigati</taxon>
    </lineage>
</organism>
<dbReference type="Gene3D" id="3.40.50.1820">
    <property type="entry name" value="alpha/beta hydrolase"/>
    <property type="match status" value="2"/>
</dbReference>
<dbReference type="PANTHER" id="PTHR42972:SF8">
    <property type="entry name" value="POLYHYDROXYBUTYRATE DEPOLYMERASE"/>
    <property type="match status" value="1"/>
</dbReference>
<dbReference type="SUPFAM" id="SSF53474">
    <property type="entry name" value="alpha/beta-Hydrolases"/>
    <property type="match status" value="1"/>
</dbReference>
<dbReference type="GO" id="GO:0005576">
    <property type="term" value="C:extracellular region"/>
    <property type="evidence" value="ECO:0007669"/>
    <property type="project" value="UniProtKB-SubCell"/>
</dbReference>
<sequence length="456" mass="47526">MLMLHSWGICPNELETINAGSSLGRDLYEDIDYSFSSKDKASLSSAETMPNVATFLGLAMSGAAIASAAALGAYNVDPNSISVSGLSSGGFMSAQLGVAYSDTFKVGFGVFAGGPYDCARGQSYTTCMYNQNPSITAPVANMKSWSGNKINPVSNLEDRKIYMWTGTADTTVGPNVMSQLKAQLGNFDAASNVSYITTSGAVHTFPTDFDASGDNSCSSSVSPYISNCQYDGAGAVLKWMYGTLNARNTGTLSGSIVSFSQTGEYGASGMDTTGYLYVPKACQAGSSTVCKLHVALHGCLQSYSMIGSKFVSNTGYNMWADTNNIIILYPQTVADNTMHTVWSGMPLPNPNGCWDWVGWYGANADQLGGVQMAAIVNQVARIVSGYGAGSSSSTTTATPTTTTGSKTTTTTTTVTTTAVAPLYGQCGGLGWTGPTACATGVCTAYSPYYAQCLLVV</sequence>
<dbReference type="GO" id="GO:0006508">
    <property type="term" value="P:proteolysis"/>
    <property type="evidence" value="ECO:0007669"/>
    <property type="project" value="InterPro"/>
</dbReference>
<dbReference type="PANTHER" id="PTHR42972">
    <property type="entry name" value="TOL-PAL SYSTEM PROTEIN TOLB"/>
    <property type="match status" value="1"/>
</dbReference>
<feature type="compositionally biased region" description="Low complexity" evidence="4">
    <location>
        <begin position="390"/>
        <end position="410"/>
    </location>
</feature>
<dbReference type="AlphaFoldDB" id="A0A8H3N8C8"/>
<accession>A0A8H3N8C8</accession>
<feature type="region of interest" description="Disordered" evidence="4">
    <location>
        <begin position="387"/>
        <end position="410"/>
    </location>
</feature>
<proteinExistence type="predicted"/>
<dbReference type="GO" id="GO:0030248">
    <property type="term" value="F:cellulose binding"/>
    <property type="evidence" value="ECO:0007669"/>
    <property type="project" value="InterPro"/>
</dbReference>
<evidence type="ECO:0000256" key="1">
    <source>
        <dbReference type="ARBA" id="ARBA00004613"/>
    </source>
</evidence>
<dbReference type="GO" id="GO:0008236">
    <property type="term" value="F:serine-type peptidase activity"/>
    <property type="evidence" value="ECO:0007669"/>
    <property type="project" value="InterPro"/>
</dbReference>
<dbReference type="InterPro" id="IPR029058">
    <property type="entry name" value="AB_hydrolase_fold"/>
</dbReference>
<evidence type="ECO:0000256" key="3">
    <source>
        <dbReference type="ARBA" id="ARBA00022729"/>
    </source>
</evidence>
<dbReference type="InterPro" id="IPR035971">
    <property type="entry name" value="CBD_sf"/>
</dbReference>
<dbReference type="Pfam" id="PF00734">
    <property type="entry name" value="CBM_1"/>
    <property type="match status" value="1"/>
</dbReference>
<comment type="subcellular location">
    <subcellularLocation>
        <location evidence="1">Secreted</location>
    </subcellularLocation>
</comment>
<dbReference type="SMART" id="SM00236">
    <property type="entry name" value="fCBD"/>
    <property type="match status" value="1"/>
</dbReference>
<evidence type="ECO:0000259" key="5">
    <source>
        <dbReference type="PROSITE" id="PS51164"/>
    </source>
</evidence>
<dbReference type="PROSITE" id="PS51164">
    <property type="entry name" value="CBM1_2"/>
    <property type="match status" value="1"/>
</dbReference>
<evidence type="ECO:0000313" key="7">
    <source>
        <dbReference type="Proteomes" id="UP000465221"/>
    </source>
</evidence>
<evidence type="ECO:0000256" key="2">
    <source>
        <dbReference type="ARBA" id="ARBA00022525"/>
    </source>
</evidence>
<keyword evidence="3" id="KW-0732">Signal</keyword>
<dbReference type="SMR" id="A0A8H3N8C8"/>
<dbReference type="PROSITE" id="PS00562">
    <property type="entry name" value="CBM1_1"/>
    <property type="match status" value="1"/>
</dbReference>
<feature type="domain" description="CBM1" evidence="5">
    <location>
        <begin position="418"/>
        <end position="453"/>
    </location>
</feature>
<dbReference type="InterPro" id="IPR000254">
    <property type="entry name" value="CBD"/>
</dbReference>
<dbReference type="Pfam" id="PF00326">
    <property type="entry name" value="Peptidase_S9"/>
    <property type="match status" value="1"/>
</dbReference>
<reference evidence="6 7" key="1">
    <citation type="submission" date="2020-01" db="EMBL/GenBank/DDBJ databases">
        <title>Draft genome sequence of Aspergillus udagawae IFM 46972.</title>
        <authorList>
            <person name="Takahashi H."/>
            <person name="Yaguchi T."/>
        </authorList>
    </citation>
    <scope>NUCLEOTIDE SEQUENCE [LARGE SCALE GENOMIC DNA]</scope>
    <source>
        <strain evidence="6 7">IFM 46972</strain>
    </source>
</reference>
<name>A0A8H3N8C8_9EURO</name>
<dbReference type="Proteomes" id="UP000465221">
    <property type="component" value="Unassembled WGS sequence"/>
</dbReference>
<dbReference type="InterPro" id="IPR001375">
    <property type="entry name" value="Peptidase_S9_cat"/>
</dbReference>
<evidence type="ECO:0000256" key="4">
    <source>
        <dbReference type="SAM" id="MobiDB-lite"/>
    </source>
</evidence>
<comment type="caution">
    <text evidence="6">The sequence shown here is derived from an EMBL/GenBank/DDBJ whole genome shotgun (WGS) entry which is preliminary data.</text>
</comment>
<protein>
    <submittedName>
        <fullName evidence="6">1,4-beta-D-glucan cellobiohydrolase B</fullName>
    </submittedName>
</protein>
<dbReference type="SUPFAM" id="SSF57180">
    <property type="entry name" value="Cellulose-binding domain"/>
    <property type="match status" value="1"/>
</dbReference>